<reference evidence="5 6" key="1">
    <citation type="journal article" date="2012" name="Eukaryot. Cell">
        <title>Genome sequence of the Trichosporon asahii environmental strain CBS 8904.</title>
        <authorList>
            <person name="Yang R.Y."/>
            <person name="Li H.T."/>
            <person name="Zhu H."/>
            <person name="Zhou G.P."/>
            <person name="Wang M."/>
            <person name="Wang L."/>
        </authorList>
    </citation>
    <scope>NUCLEOTIDE SEQUENCE [LARGE SCALE GENOMIC DNA]</scope>
    <source>
        <strain evidence="5 6">CBS 8904</strain>
    </source>
</reference>
<dbReference type="InterPro" id="IPR050360">
    <property type="entry name" value="MFS_Sugar_Transporters"/>
</dbReference>
<evidence type="ECO:0000313" key="6">
    <source>
        <dbReference type="Proteomes" id="UP000006757"/>
    </source>
</evidence>
<dbReference type="HOGENOM" id="CLU_973823_0_0_1"/>
<keyword evidence="3" id="KW-1133">Transmembrane helix</keyword>
<comment type="caution">
    <text evidence="5">The sequence shown here is derived from an EMBL/GenBank/DDBJ whole genome shotgun (WGS) entry which is preliminary data.</text>
</comment>
<dbReference type="GO" id="GO:0016020">
    <property type="term" value="C:membrane"/>
    <property type="evidence" value="ECO:0007669"/>
    <property type="project" value="UniProtKB-SubCell"/>
</dbReference>
<dbReference type="GO" id="GO:0005351">
    <property type="term" value="F:carbohydrate:proton symporter activity"/>
    <property type="evidence" value="ECO:0007669"/>
    <property type="project" value="TreeGrafter"/>
</dbReference>
<dbReference type="AlphaFoldDB" id="K1W1M0"/>
<organism evidence="5 6">
    <name type="scientific">Trichosporon asahii var. asahii (strain CBS 8904)</name>
    <name type="common">Yeast</name>
    <dbReference type="NCBI Taxonomy" id="1220162"/>
    <lineage>
        <taxon>Eukaryota</taxon>
        <taxon>Fungi</taxon>
        <taxon>Dikarya</taxon>
        <taxon>Basidiomycota</taxon>
        <taxon>Agaricomycotina</taxon>
        <taxon>Tremellomycetes</taxon>
        <taxon>Trichosporonales</taxon>
        <taxon>Trichosporonaceae</taxon>
        <taxon>Trichosporon</taxon>
    </lineage>
</organism>
<dbReference type="Pfam" id="PF00083">
    <property type="entry name" value="Sugar_tr"/>
    <property type="match status" value="1"/>
</dbReference>
<gene>
    <name evidence="5" type="ORF">A1Q2_00049</name>
</gene>
<dbReference type="Gene3D" id="1.20.1250.20">
    <property type="entry name" value="MFS general substrate transporter like domains"/>
    <property type="match status" value="1"/>
</dbReference>
<dbReference type="InterPro" id="IPR005828">
    <property type="entry name" value="MFS_sugar_transport-like"/>
</dbReference>
<evidence type="ECO:0000256" key="1">
    <source>
        <dbReference type="ARBA" id="ARBA00004141"/>
    </source>
</evidence>
<dbReference type="STRING" id="1220162.K1W1M0"/>
<sequence>MTNQVQEGLPEEIGEQLESLMVVCDGPTATGRNAALDGEWDGAVKVYDKYPRFCELPYPRASGSVLTRSQGHCGELDAHQRVPGARRHQAAHVSTRPSASCGTSWSLPPSLEADTPGIQVLIVGELLCGIPWGAFSTSAVSYASEVSPVCLHGYLTTYINLCWVIGQFISSGVLVGVHTRCDMWSYKIPWAVQALGSMSAMVAWWSRGCGISPSEQVREGQASNMVAMMVRANQLEIDNETGTSYWDCFKGTDLCRTEIACIGWAAQVLSGSSFANMPTYYFTQTG</sequence>
<dbReference type="Proteomes" id="UP000006757">
    <property type="component" value="Unassembled WGS sequence"/>
</dbReference>
<comment type="subcellular location">
    <subcellularLocation>
        <location evidence="1">Membrane</location>
        <topology evidence="1">Multi-pass membrane protein</topology>
    </subcellularLocation>
</comment>
<protein>
    <submittedName>
        <fullName evidence="5">Alpha-glucoside:hydrogen symporter</fullName>
    </submittedName>
</protein>
<evidence type="ECO:0000256" key="4">
    <source>
        <dbReference type="ARBA" id="ARBA00023136"/>
    </source>
</evidence>
<dbReference type="SUPFAM" id="SSF103473">
    <property type="entry name" value="MFS general substrate transporter"/>
    <property type="match status" value="1"/>
</dbReference>
<dbReference type="InParanoid" id="K1W1M0"/>
<dbReference type="InterPro" id="IPR036259">
    <property type="entry name" value="MFS_trans_sf"/>
</dbReference>
<dbReference type="PANTHER" id="PTHR48022:SF5">
    <property type="entry name" value="ALPHA-GLUCOSIDES PERMEASE MPH2-RELATED"/>
    <property type="match status" value="1"/>
</dbReference>
<evidence type="ECO:0000256" key="2">
    <source>
        <dbReference type="ARBA" id="ARBA00022692"/>
    </source>
</evidence>
<evidence type="ECO:0000256" key="3">
    <source>
        <dbReference type="ARBA" id="ARBA00022989"/>
    </source>
</evidence>
<keyword evidence="2" id="KW-0812">Transmembrane</keyword>
<proteinExistence type="predicted"/>
<accession>K1W1M0</accession>
<dbReference type="EMBL" id="AMBO01000043">
    <property type="protein sequence ID" value="EKD05657.1"/>
    <property type="molecule type" value="Genomic_DNA"/>
</dbReference>
<name>K1W1M0_TRIAC</name>
<evidence type="ECO:0000313" key="5">
    <source>
        <dbReference type="EMBL" id="EKD05657.1"/>
    </source>
</evidence>
<keyword evidence="4" id="KW-0472">Membrane</keyword>
<dbReference type="PANTHER" id="PTHR48022">
    <property type="entry name" value="PLASTIDIC GLUCOSE TRANSPORTER 4"/>
    <property type="match status" value="1"/>
</dbReference>
<dbReference type="eggNOG" id="KOG0254">
    <property type="taxonomic scope" value="Eukaryota"/>
</dbReference>
<keyword evidence="6" id="KW-1185">Reference proteome</keyword>